<protein>
    <submittedName>
        <fullName evidence="1">Four helix bundle protein</fullName>
    </submittedName>
</protein>
<dbReference type="PANTHER" id="PTHR38471:SF2">
    <property type="entry name" value="FOUR HELIX BUNDLE PROTEIN"/>
    <property type="match status" value="1"/>
</dbReference>
<dbReference type="PANTHER" id="PTHR38471">
    <property type="entry name" value="FOUR HELIX BUNDLE PROTEIN"/>
    <property type="match status" value="1"/>
</dbReference>
<dbReference type="SUPFAM" id="SSF158446">
    <property type="entry name" value="IVS-encoded protein-like"/>
    <property type="match status" value="1"/>
</dbReference>
<accession>A0ABU6LEY5</accession>
<dbReference type="Proteomes" id="UP001339429">
    <property type="component" value="Unassembled WGS sequence"/>
</dbReference>
<dbReference type="NCBIfam" id="NF008912">
    <property type="entry name" value="PRK12275.1-6"/>
    <property type="match status" value="1"/>
</dbReference>
<gene>
    <name evidence="1" type="ORF">VXS00_04265</name>
</gene>
<dbReference type="EMBL" id="JAYXUD010000002">
    <property type="protein sequence ID" value="MEC6897852.1"/>
    <property type="molecule type" value="Genomic_DNA"/>
</dbReference>
<name>A0ABU6LEY5_9GAMM</name>
<keyword evidence="2" id="KW-1185">Reference proteome</keyword>
<comment type="caution">
    <text evidence="1">The sequence shown here is derived from an EMBL/GenBank/DDBJ whole genome shotgun (WGS) entry which is preliminary data.</text>
</comment>
<dbReference type="Pfam" id="PF05635">
    <property type="entry name" value="23S_rRNA_IVP"/>
    <property type="match status" value="1"/>
</dbReference>
<evidence type="ECO:0000313" key="2">
    <source>
        <dbReference type="Proteomes" id="UP001339429"/>
    </source>
</evidence>
<dbReference type="CDD" id="cd16377">
    <property type="entry name" value="23S_rRNA_IVP_like"/>
    <property type="match status" value="1"/>
</dbReference>
<dbReference type="InterPro" id="IPR012657">
    <property type="entry name" value="23S_rRNA-intervening_sequence"/>
</dbReference>
<evidence type="ECO:0000313" key="1">
    <source>
        <dbReference type="EMBL" id="MEC6897852.1"/>
    </source>
</evidence>
<dbReference type="InterPro" id="IPR036583">
    <property type="entry name" value="23S_rRNA_IVS_sf"/>
</dbReference>
<dbReference type="RefSeq" id="WP_327769444.1">
    <property type="nucleotide sequence ID" value="NZ_JAYXUC010000003.1"/>
</dbReference>
<proteinExistence type="predicted"/>
<sequence>MRFRELDVWKRSYLLSKQVYALMTKCRDYGFKDQICRSSVSVPSNIAEGSERGSNKDFIRFLYFSKGSCAELYTQLMMAKDFGYMSAEQANELLDEADQVNKMIGGYIKYLSKNI</sequence>
<reference evidence="1 2" key="1">
    <citation type="submission" date="2024-01" db="EMBL/GenBank/DDBJ databases">
        <title>Active colonisers of the gastrointestinal tract of Atlantic salmon farmed in a warm water region.</title>
        <authorList>
            <person name="Bowman J.P."/>
        </authorList>
    </citation>
    <scope>NUCLEOTIDE SEQUENCE [LARGE SCALE GENOMIC DNA]</scope>
    <source>
        <strain evidence="1 2">S4MW1</strain>
    </source>
</reference>
<dbReference type="NCBIfam" id="TIGR02436">
    <property type="entry name" value="four helix bundle protein"/>
    <property type="match status" value="1"/>
</dbReference>
<dbReference type="Gene3D" id="1.20.1440.60">
    <property type="entry name" value="23S rRNA-intervening sequence"/>
    <property type="match status" value="1"/>
</dbReference>
<organism evidence="1 2">
    <name type="scientific">Photobacterium piscicola</name>
    <dbReference type="NCBI Taxonomy" id="1378299"/>
    <lineage>
        <taxon>Bacteria</taxon>
        <taxon>Pseudomonadati</taxon>
        <taxon>Pseudomonadota</taxon>
        <taxon>Gammaproteobacteria</taxon>
        <taxon>Vibrionales</taxon>
        <taxon>Vibrionaceae</taxon>
        <taxon>Photobacterium</taxon>
    </lineage>
</organism>